<dbReference type="Proteomes" id="UP001150830">
    <property type="component" value="Unassembled WGS sequence"/>
</dbReference>
<evidence type="ECO:0000313" key="2">
    <source>
        <dbReference type="Proteomes" id="UP001150830"/>
    </source>
</evidence>
<comment type="caution">
    <text evidence="1">The sequence shown here is derived from an EMBL/GenBank/DDBJ whole genome shotgun (WGS) entry which is preliminary data.</text>
</comment>
<dbReference type="InterPro" id="IPR036866">
    <property type="entry name" value="RibonucZ/Hydroxyglut_hydro"/>
</dbReference>
<dbReference type="Pfam" id="PF23023">
    <property type="entry name" value="Anti-Pycsar_Apyc1"/>
    <property type="match status" value="1"/>
</dbReference>
<protein>
    <submittedName>
        <fullName evidence="1">MBL fold metallo-hydrolase</fullName>
    </submittedName>
</protein>
<evidence type="ECO:0000313" key="1">
    <source>
        <dbReference type="EMBL" id="MCY0967179.1"/>
    </source>
</evidence>
<dbReference type="Gene3D" id="3.60.15.10">
    <property type="entry name" value="Ribonuclease Z/Hydroxyacylglutathione hydrolase-like"/>
    <property type="match status" value="1"/>
</dbReference>
<reference evidence="1" key="1">
    <citation type="submission" date="2022-11" db="EMBL/GenBank/DDBJ databases">
        <title>Parathalassolutuus dongxingensis gen. nov., sp. nov., a novel member of family Oceanospirillaceae isolated from a coastal shrimp pond in Guangxi, China.</title>
        <authorList>
            <person name="Chen H."/>
        </authorList>
    </citation>
    <scope>NUCLEOTIDE SEQUENCE</scope>
    <source>
        <strain evidence="1">G-43</strain>
    </source>
</reference>
<accession>A0A9X3IUP9</accession>
<sequence>MTALYLHFHGTGSGGHPAMGSAAATLERNGKPLLLIDCGPGTLVNFYERYQQLPPALFVTHGHMDHIADLEILSVRAHLTRSAPIPMFVPLSVIPVLHQRLAQYPGTLAEGGLNFWQSFQLIPVVDRFSFAGLDWRTYPARHHAPGSCYSLHLPGSFFYSADTRPVPEVLHHCLTGQELVFHDCGLHANPSHTGLDDLAREYQPDLCKRLVLYHYASAEHGQQLAAAGYRVATPGSGYPLGHG</sequence>
<proteinExistence type="predicted"/>
<dbReference type="EMBL" id="JAPNOA010000059">
    <property type="protein sequence ID" value="MCY0967179.1"/>
    <property type="molecule type" value="Genomic_DNA"/>
</dbReference>
<organism evidence="1 2">
    <name type="scientific">Parathalassolituus penaei</name>
    <dbReference type="NCBI Taxonomy" id="2997323"/>
    <lineage>
        <taxon>Bacteria</taxon>
        <taxon>Pseudomonadati</taxon>
        <taxon>Pseudomonadota</taxon>
        <taxon>Gammaproteobacteria</taxon>
        <taxon>Oceanospirillales</taxon>
        <taxon>Oceanospirillaceae</taxon>
        <taxon>Parathalassolituus</taxon>
    </lineage>
</organism>
<keyword evidence="2" id="KW-1185">Reference proteome</keyword>
<name>A0A9X3IUP9_9GAMM</name>
<dbReference type="RefSeq" id="WP_283175386.1">
    <property type="nucleotide sequence ID" value="NZ_JAPNOA010000059.1"/>
</dbReference>
<dbReference type="AlphaFoldDB" id="A0A9X3IUP9"/>
<gene>
    <name evidence="1" type="ORF">OUO13_18535</name>
</gene>
<dbReference type="SUPFAM" id="SSF56281">
    <property type="entry name" value="Metallo-hydrolase/oxidoreductase"/>
    <property type="match status" value="1"/>
</dbReference>